<dbReference type="EMBL" id="PFKZ01000090">
    <property type="protein sequence ID" value="PIY59316.1"/>
    <property type="molecule type" value="Genomic_DNA"/>
</dbReference>
<comment type="caution">
    <text evidence="2">The sequence shown here is derived from an EMBL/GenBank/DDBJ whole genome shotgun (WGS) entry which is preliminary data.</text>
</comment>
<dbReference type="SUPFAM" id="SSF57997">
    <property type="entry name" value="Tropomyosin"/>
    <property type="match status" value="1"/>
</dbReference>
<sequence length="118" mass="14087">MAQVNKKIKQVKMTLDKLALLTQQGFMGVDKRFDGVDKRFDGVDKRFDGVDKRFDRVENRLDRVENEIREMKENSSELFTKLDKFIALYEKQEQEMLLFGAQIRRLEERVIKLESQQK</sequence>
<feature type="coiled-coil region" evidence="1">
    <location>
        <begin position="47"/>
        <end position="109"/>
    </location>
</feature>
<name>A0A2M7Q7C2_9BACT</name>
<gene>
    <name evidence="2" type="ORF">COY96_02485</name>
</gene>
<evidence type="ECO:0000313" key="3">
    <source>
        <dbReference type="Proteomes" id="UP000230363"/>
    </source>
</evidence>
<dbReference type="Proteomes" id="UP000230363">
    <property type="component" value="Unassembled WGS sequence"/>
</dbReference>
<reference evidence="3" key="1">
    <citation type="submission" date="2017-09" db="EMBL/GenBank/DDBJ databases">
        <title>Depth-based differentiation of microbial function through sediment-hosted aquifers and enrichment of novel symbionts in the deep terrestrial subsurface.</title>
        <authorList>
            <person name="Probst A.J."/>
            <person name="Ladd B."/>
            <person name="Jarett J.K."/>
            <person name="Geller-Mcgrath D.E."/>
            <person name="Sieber C.M.K."/>
            <person name="Emerson J.B."/>
            <person name="Anantharaman K."/>
            <person name="Thomas B.C."/>
            <person name="Malmstrom R."/>
            <person name="Stieglmeier M."/>
            <person name="Klingl A."/>
            <person name="Woyke T."/>
            <person name="Ryan C.M."/>
            <person name="Banfield J.F."/>
        </authorList>
    </citation>
    <scope>NUCLEOTIDE SEQUENCE [LARGE SCALE GENOMIC DNA]</scope>
</reference>
<dbReference type="AlphaFoldDB" id="A0A2M7Q7C2"/>
<protein>
    <recommendedName>
        <fullName evidence="4">t-SNARE coiled-coil homology domain-containing protein</fullName>
    </recommendedName>
</protein>
<evidence type="ECO:0000313" key="2">
    <source>
        <dbReference type="EMBL" id="PIY59316.1"/>
    </source>
</evidence>
<accession>A0A2M7Q7C2</accession>
<evidence type="ECO:0008006" key="4">
    <source>
        <dbReference type="Google" id="ProtNLM"/>
    </source>
</evidence>
<keyword evidence="1" id="KW-0175">Coiled coil</keyword>
<dbReference type="Gene3D" id="1.20.5.110">
    <property type="match status" value="1"/>
</dbReference>
<organism evidence="2 3">
    <name type="scientific">Candidatus Wolfebacteria bacterium CG_4_10_14_0_8_um_filter_37_11</name>
    <dbReference type="NCBI Taxonomy" id="1975062"/>
    <lineage>
        <taxon>Bacteria</taxon>
        <taxon>Candidatus Wolfeibacteriota</taxon>
    </lineage>
</organism>
<proteinExistence type="predicted"/>
<dbReference type="Gene3D" id="3.90.20.10">
    <property type="match status" value="1"/>
</dbReference>
<evidence type="ECO:0000256" key="1">
    <source>
        <dbReference type="SAM" id="Coils"/>
    </source>
</evidence>